<dbReference type="InterPro" id="IPR029063">
    <property type="entry name" value="SAM-dependent_MTases_sf"/>
</dbReference>
<dbReference type="GO" id="GO:0003723">
    <property type="term" value="F:RNA binding"/>
    <property type="evidence" value="ECO:0007669"/>
    <property type="project" value="UniProtKB-KW"/>
</dbReference>
<dbReference type="Pfam" id="PF01479">
    <property type="entry name" value="S4"/>
    <property type="match status" value="1"/>
</dbReference>
<dbReference type="SUPFAM" id="SSF55174">
    <property type="entry name" value="Alpha-L RNA-binding motif"/>
    <property type="match status" value="1"/>
</dbReference>
<dbReference type="AlphaFoldDB" id="A0A497XMA9"/>
<dbReference type="PANTHER" id="PTHR32319:SF0">
    <property type="entry name" value="BACTERIAL HEMOLYSIN-LIKE PROTEIN"/>
    <property type="match status" value="1"/>
</dbReference>
<organism evidence="5 6">
    <name type="scientific">Hydrogenivirga caldilitoris</name>
    <dbReference type="NCBI Taxonomy" id="246264"/>
    <lineage>
        <taxon>Bacteria</taxon>
        <taxon>Pseudomonadati</taxon>
        <taxon>Aquificota</taxon>
        <taxon>Aquificia</taxon>
        <taxon>Aquificales</taxon>
        <taxon>Aquificaceae</taxon>
        <taxon>Hydrogenivirga</taxon>
    </lineage>
</organism>
<dbReference type="CDD" id="cd02440">
    <property type="entry name" value="AdoMet_MTases"/>
    <property type="match status" value="1"/>
</dbReference>
<protein>
    <submittedName>
        <fullName evidence="5">23S rRNA (Cytidine1920-2'-O)/16S rRNA (Cytidine1409-2'-O)-methyltransferase</fullName>
    </submittedName>
</protein>
<accession>A0A497XMA9</accession>
<reference evidence="5 6" key="1">
    <citation type="submission" date="2018-10" db="EMBL/GenBank/DDBJ databases">
        <title>Genomic Encyclopedia of Archaeal and Bacterial Type Strains, Phase II (KMG-II): from individual species to whole genera.</title>
        <authorList>
            <person name="Goeker M."/>
        </authorList>
    </citation>
    <scope>NUCLEOTIDE SEQUENCE [LARGE SCALE GENOMIC DNA]</scope>
    <source>
        <strain evidence="5 6">DSM 16510</strain>
    </source>
</reference>
<dbReference type="CDD" id="cd00165">
    <property type="entry name" value="S4"/>
    <property type="match status" value="1"/>
</dbReference>
<evidence type="ECO:0000256" key="3">
    <source>
        <dbReference type="PROSITE-ProRule" id="PRU00182"/>
    </source>
</evidence>
<dbReference type="InterPro" id="IPR002877">
    <property type="entry name" value="RNA_MeTrfase_FtsJ_dom"/>
</dbReference>
<evidence type="ECO:0000313" key="5">
    <source>
        <dbReference type="EMBL" id="RLJ69995.1"/>
    </source>
</evidence>
<proteinExistence type="inferred from homology"/>
<dbReference type="SUPFAM" id="SSF53335">
    <property type="entry name" value="S-adenosyl-L-methionine-dependent methyltransferases"/>
    <property type="match status" value="1"/>
</dbReference>
<dbReference type="Gene3D" id="3.40.50.150">
    <property type="entry name" value="Vaccinia Virus protein VP39"/>
    <property type="match status" value="1"/>
</dbReference>
<keyword evidence="1 3" id="KW-0694">RNA-binding</keyword>
<keyword evidence="5" id="KW-0808">Transferase</keyword>
<evidence type="ECO:0000256" key="2">
    <source>
        <dbReference type="ARBA" id="ARBA00029460"/>
    </source>
</evidence>
<evidence type="ECO:0000313" key="6">
    <source>
        <dbReference type="Proteomes" id="UP000267841"/>
    </source>
</evidence>
<keyword evidence="5" id="KW-0489">Methyltransferase</keyword>
<dbReference type="EMBL" id="RCCJ01000001">
    <property type="protein sequence ID" value="RLJ69995.1"/>
    <property type="molecule type" value="Genomic_DNA"/>
</dbReference>
<evidence type="ECO:0000259" key="4">
    <source>
        <dbReference type="SMART" id="SM00363"/>
    </source>
</evidence>
<dbReference type="GO" id="GO:0032259">
    <property type="term" value="P:methylation"/>
    <property type="evidence" value="ECO:0007669"/>
    <property type="project" value="UniProtKB-KW"/>
</dbReference>
<keyword evidence="6" id="KW-1185">Reference proteome</keyword>
<dbReference type="SMART" id="SM00363">
    <property type="entry name" value="S4"/>
    <property type="match status" value="1"/>
</dbReference>
<name>A0A497XMA9_9AQUI</name>
<dbReference type="Proteomes" id="UP000267841">
    <property type="component" value="Unassembled WGS sequence"/>
</dbReference>
<dbReference type="GO" id="GO:0008168">
    <property type="term" value="F:methyltransferase activity"/>
    <property type="evidence" value="ECO:0007669"/>
    <property type="project" value="UniProtKB-KW"/>
</dbReference>
<dbReference type="Gene3D" id="3.10.290.10">
    <property type="entry name" value="RNA-binding S4 domain"/>
    <property type="match status" value="1"/>
</dbReference>
<evidence type="ECO:0000256" key="1">
    <source>
        <dbReference type="ARBA" id="ARBA00022884"/>
    </source>
</evidence>
<dbReference type="PANTHER" id="PTHR32319">
    <property type="entry name" value="BACTERIAL HEMOLYSIN-LIKE PROTEIN"/>
    <property type="match status" value="1"/>
</dbReference>
<dbReference type="Pfam" id="PF01728">
    <property type="entry name" value="FtsJ"/>
    <property type="match status" value="1"/>
</dbReference>
<dbReference type="InterPro" id="IPR002942">
    <property type="entry name" value="S4_RNA-bd"/>
</dbReference>
<feature type="domain" description="RNA-binding S4" evidence="4">
    <location>
        <begin position="4"/>
        <end position="68"/>
    </location>
</feature>
<comment type="caution">
    <text evidence="5">The sequence shown here is derived from an EMBL/GenBank/DDBJ whole genome shotgun (WGS) entry which is preliminary data.</text>
</comment>
<sequence length="267" mass="29603">MYMVRLDKLILEKGLVDSREKAQAIIMAGQVLVNGHRVDKPGHRVTEDAKIEVLALPRYVSRGGEKLEGALRRFRIDPSGKVALDVGSSTGGFTDCLLQHGAIRVYAVDVGRGQMDIKLRKDPRVILYERTDARSLTEEHVPEKVDILTADVSFISLTKILPAVVKFMKEEGTLICLVKPQFELCPKKVKKGIVKNREDKKEAILKVANLLTELGLNIHGVIKSFPLGTKGNEEFFMFASYAEALTDIEKAIEDALDESFGVSINKA</sequence>
<dbReference type="InterPro" id="IPR047048">
    <property type="entry name" value="TlyA"/>
</dbReference>
<comment type="similarity">
    <text evidence="2">Belongs to the TlyA family.</text>
</comment>
<dbReference type="PIRSF" id="PIRSF005578">
    <property type="entry name" value="TlyA"/>
    <property type="match status" value="1"/>
</dbReference>
<gene>
    <name evidence="5" type="ORF">BCF55_0256</name>
</gene>
<dbReference type="PROSITE" id="PS50889">
    <property type="entry name" value="S4"/>
    <property type="match status" value="1"/>
</dbReference>
<dbReference type="InterPro" id="IPR004538">
    <property type="entry name" value="Hemolysin_A/TlyA"/>
</dbReference>
<dbReference type="InterPro" id="IPR036986">
    <property type="entry name" value="S4_RNA-bd_sf"/>
</dbReference>
<dbReference type="NCBIfam" id="TIGR00478">
    <property type="entry name" value="tly"/>
    <property type="match status" value="1"/>
</dbReference>